<comment type="caution">
    <text evidence="2">The sequence shown here is derived from an EMBL/GenBank/DDBJ whole genome shotgun (WGS) entry which is preliminary data.</text>
</comment>
<evidence type="ECO:0000313" key="3">
    <source>
        <dbReference type="Proteomes" id="UP000244906"/>
    </source>
</evidence>
<dbReference type="SUPFAM" id="SSF143100">
    <property type="entry name" value="TTHA1013/TTHA0281-like"/>
    <property type="match status" value="1"/>
</dbReference>
<name>A0A2V1H1F1_9GAMM</name>
<evidence type="ECO:0000259" key="1">
    <source>
        <dbReference type="Pfam" id="PF15919"/>
    </source>
</evidence>
<evidence type="ECO:0000313" key="2">
    <source>
        <dbReference type="EMBL" id="PVZ71790.1"/>
    </source>
</evidence>
<proteinExistence type="predicted"/>
<dbReference type="AlphaFoldDB" id="A0A2V1H1F1"/>
<dbReference type="Pfam" id="PF15919">
    <property type="entry name" value="HicB_lk_antitox"/>
    <property type="match status" value="1"/>
</dbReference>
<dbReference type="InterPro" id="IPR031807">
    <property type="entry name" value="HicB-like"/>
</dbReference>
<organism evidence="2 3">
    <name type="scientific">Pelagibaculum spongiae</name>
    <dbReference type="NCBI Taxonomy" id="2080658"/>
    <lineage>
        <taxon>Bacteria</taxon>
        <taxon>Pseudomonadati</taxon>
        <taxon>Pseudomonadota</taxon>
        <taxon>Gammaproteobacteria</taxon>
        <taxon>Oceanospirillales</taxon>
        <taxon>Pelagibaculum</taxon>
    </lineage>
</organism>
<dbReference type="Proteomes" id="UP000244906">
    <property type="component" value="Unassembled WGS sequence"/>
</dbReference>
<dbReference type="OrthoDB" id="9807959at2"/>
<dbReference type="EMBL" id="QDDL01000001">
    <property type="protein sequence ID" value="PVZ71790.1"/>
    <property type="molecule type" value="Genomic_DNA"/>
</dbReference>
<gene>
    <name evidence="2" type="ORF">DC094_01825</name>
</gene>
<dbReference type="Gene3D" id="3.30.160.250">
    <property type="match status" value="1"/>
</dbReference>
<protein>
    <recommendedName>
        <fullName evidence="1">HicB-like antitoxin of toxin-antitoxin system domain-containing protein</fullName>
    </recommendedName>
</protein>
<keyword evidence="3" id="KW-1185">Reference proteome</keyword>
<accession>A0A2V1H1F1</accession>
<dbReference type="InterPro" id="IPR035069">
    <property type="entry name" value="TTHA1013/TTHA0281-like"/>
</dbReference>
<sequence length="67" mass="7342">MKMHVLPNHDKGQSFSVTVPDFPLTFSTGEENLEQALACATEAMQARLSPIELEIDLLLHSAAFRSG</sequence>
<dbReference type="RefSeq" id="WP_116685378.1">
    <property type="nucleotide sequence ID" value="NZ_CAWNYD010000001.1"/>
</dbReference>
<feature type="domain" description="HicB-like antitoxin of toxin-antitoxin system" evidence="1">
    <location>
        <begin position="9"/>
        <end position="49"/>
    </location>
</feature>
<reference evidence="2 3" key="1">
    <citation type="submission" date="2018-04" db="EMBL/GenBank/DDBJ databases">
        <title>Thalassorhabdus spongiae gen. nov., sp. nov., isolated from a marine sponge in South-West Iceland.</title>
        <authorList>
            <person name="Knobloch S."/>
            <person name="Daussin A."/>
            <person name="Johannsson R."/>
            <person name="Marteinsson V.T."/>
        </authorList>
    </citation>
    <scope>NUCLEOTIDE SEQUENCE [LARGE SCALE GENOMIC DNA]</scope>
    <source>
        <strain evidence="2 3">Hp12</strain>
    </source>
</reference>